<dbReference type="Gene3D" id="3.10.50.40">
    <property type="match status" value="1"/>
</dbReference>
<dbReference type="GO" id="GO:0003755">
    <property type="term" value="F:peptidyl-prolyl cis-trans isomerase activity"/>
    <property type="evidence" value="ECO:0007669"/>
    <property type="project" value="UniProtKB-KW"/>
</dbReference>
<proteinExistence type="inferred from homology"/>
<dbReference type="InterPro" id="IPR001179">
    <property type="entry name" value="PPIase_FKBP_dom"/>
</dbReference>
<reference evidence="9 10" key="1">
    <citation type="submission" date="2016-07" db="EMBL/GenBank/DDBJ databases">
        <title>Pervasive Adenine N6-methylation of Active Genes in Fungi.</title>
        <authorList>
            <consortium name="DOE Joint Genome Institute"/>
            <person name="Mondo S.J."/>
            <person name="Dannebaum R.O."/>
            <person name="Kuo R.C."/>
            <person name="Labutti K."/>
            <person name="Haridas S."/>
            <person name="Kuo A."/>
            <person name="Salamov A."/>
            <person name="Ahrendt S.R."/>
            <person name="Lipzen A."/>
            <person name="Sullivan W."/>
            <person name="Andreopoulos W.B."/>
            <person name="Clum A."/>
            <person name="Lindquist E."/>
            <person name="Daum C."/>
            <person name="Ramamoorthy G.K."/>
            <person name="Gryganskyi A."/>
            <person name="Culley D."/>
            <person name="Magnuson J.K."/>
            <person name="James T.Y."/>
            <person name="O'Malley M.A."/>
            <person name="Stajich J.E."/>
            <person name="Spatafora J.W."/>
            <person name="Visel A."/>
            <person name="Grigoriev I.V."/>
        </authorList>
    </citation>
    <scope>NUCLEOTIDE SEQUENCE [LARGE SCALE GENOMIC DNA]</scope>
    <source>
        <strain evidence="9 10">PL171</strain>
    </source>
</reference>
<name>A0A1Y2HQ01_9FUNG</name>
<evidence type="ECO:0000259" key="8">
    <source>
        <dbReference type="PROSITE" id="PS50059"/>
    </source>
</evidence>
<dbReference type="STRING" id="765915.A0A1Y2HQ01"/>
<dbReference type="Pfam" id="PF00254">
    <property type="entry name" value="FKBP_C"/>
    <property type="match status" value="1"/>
</dbReference>
<dbReference type="InterPro" id="IPR023566">
    <property type="entry name" value="PPIase_Fpr3/Fpr4-like"/>
</dbReference>
<dbReference type="InterPro" id="IPR046357">
    <property type="entry name" value="PPIase_dom_sf"/>
</dbReference>
<dbReference type="PROSITE" id="PS50059">
    <property type="entry name" value="FKBP_PPIASE"/>
    <property type="match status" value="1"/>
</dbReference>
<dbReference type="Gene3D" id="2.60.120.340">
    <property type="entry name" value="Nucleoplasmin core domain"/>
    <property type="match status" value="1"/>
</dbReference>
<keyword evidence="5 6" id="KW-0413">Isomerase</keyword>
<dbReference type="Proteomes" id="UP000193411">
    <property type="component" value="Unassembled WGS sequence"/>
</dbReference>
<organism evidence="9 10">
    <name type="scientific">Catenaria anguillulae PL171</name>
    <dbReference type="NCBI Taxonomy" id="765915"/>
    <lineage>
        <taxon>Eukaryota</taxon>
        <taxon>Fungi</taxon>
        <taxon>Fungi incertae sedis</taxon>
        <taxon>Blastocladiomycota</taxon>
        <taxon>Blastocladiomycetes</taxon>
        <taxon>Blastocladiales</taxon>
        <taxon>Catenariaceae</taxon>
        <taxon>Catenaria</taxon>
    </lineage>
</organism>
<dbReference type="PIRSF" id="PIRSF001473">
    <property type="entry name" value="FK506-bp_FPR3"/>
    <property type="match status" value="1"/>
</dbReference>
<accession>A0A1Y2HQ01</accession>
<dbReference type="PANTHER" id="PTHR43811:SF19">
    <property type="entry name" value="39 KDA FK506-BINDING NUCLEAR PROTEIN"/>
    <property type="match status" value="1"/>
</dbReference>
<dbReference type="InterPro" id="IPR041232">
    <property type="entry name" value="NPL"/>
</dbReference>
<evidence type="ECO:0000313" key="9">
    <source>
        <dbReference type="EMBL" id="ORZ36676.1"/>
    </source>
</evidence>
<evidence type="ECO:0000313" key="10">
    <source>
        <dbReference type="Proteomes" id="UP000193411"/>
    </source>
</evidence>
<feature type="domain" description="PPIase FKBP-type" evidence="8">
    <location>
        <begin position="263"/>
        <end position="350"/>
    </location>
</feature>
<feature type="region of interest" description="Disordered" evidence="7">
    <location>
        <begin position="119"/>
        <end position="162"/>
    </location>
</feature>
<keyword evidence="10" id="KW-1185">Reference proteome</keyword>
<comment type="similarity">
    <text evidence="2">Belongs to the FKBP-type PPIase family. FKBP3/4 subfamily.</text>
</comment>
<evidence type="ECO:0000256" key="6">
    <source>
        <dbReference type="PROSITE-ProRule" id="PRU00277"/>
    </source>
</evidence>
<dbReference type="EMBL" id="MCFL01000016">
    <property type="protein sequence ID" value="ORZ36676.1"/>
    <property type="molecule type" value="Genomic_DNA"/>
</dbReference>
<keyword evidence="4 6" id="KW-0697">Rotamase</keyword>
<dbReference type="EC" id="5.2.1.8" evidence="3 6"/>
<feature type="region of interest" description="Disordered" evidence="7">
    <location>
        <begin position="205"/>
        <end position="239"/>
    </location>
</feature>
<gene>
    <name evidence="9" type="ORF">BCR44DRAFT_137829</name>
</gene>
<feature type="compositionally biased region" description="Basic and acidic residues" evidence="7">
    <location>
        <begin position="205"/>
        <end position="216"/>
    </location>
</feature>
<dbReference type="OrthoDB" id="1902587at2759"/>
<dbReference type="AlphaFoldDB" id="A0A1Y2HQ01"/>
<comment type="caution">
    <text evidence="9">The sequence shown here is derived from an EMBL/GenBank/DDBJ whole genome shotgun (WGS) entry which is preliminary data.</text>
</comment>
<dbReference type="SUPFAM" id="SSF54534">
    <property type="entry name" value="FKBP-like"/>
    <property type="match status" value="1"/>
</dbReference>
<protein>
    <recommendedName>
        <fullName evidence="3 6">peptidylprolyl isomerase</fullName>
        <ecNumber evidence="3 6">5.2.1.8</ecNumber>
    </recommendedName>
</protein>
<comment type="catalytic activity">
    <reaction evidence="1 6">
        <text>[protein]-peptidylproline (omega=180) = [protein]-peptidylproline (omega=0)</text>
        <dbReference type="Rhea" id="RHEA:16237"/>
        <dbReference type="Rhea" id="RHEA-COMP:10747"/>
        <dbReference type="Rhea" id="RHEA-COMP:10748"/>
        <dbReference type="ChEBI" id="CHEBI:83833"/>
        <dbReference type="ChEBI" id="CHEBI:83834"/>
        <dbReference type="EC" id="5.2.1.8"/>
    </reaction>
</comment>
<feature type="compositionally biased region" description="Acidic residues" evidence="7">
    <location>
        <begin position="145"/>
        <end position="162"/>
    </location>
</feature>
<feature type="compositionally biased region" description="Acidic residues" evidence="7">
    <location>
        <begin position="121"/>
        <end position="138"/>
    </location>
</feature>
<sequence length="351" mass="37725">MAFFGLTVQPNLLADTQLPAPLSVTNAALPHSLRDSSAKSGRSTVSVSIEDGEFIPICTLIPGVVEQHKLDLVFEEGSTLRLKVEGGNPVALSGYFQNDDEGLDEMDEEDLLRLAAMREAEENEDEDEDESDDEDFDPESMQVDGESDEEEDDEDDEEEEVDTAALEAAVKRQVAEKAAAQVKADAEKTKKAAAAAAAEAEKAKKAAAAEKKRKAESPAQDAAEPAAKKSKAEPLPKPVTLKGGLVIQDLTPADPTAPRAKAGQRIGMRYIGKLKNGKIFDQNTKGQPFSFKLGKGEVISGWDAGIPGMAVGQRRQLTIPAKMAYGKRGAPPEIPPNADLIFEVKLLQIYK</sequence>
<evidence type="ECO:0000256" key="1">
    <source>
        <dbReference type="ARBA" id="ARBA00000971"/>
    </source>
</evidence>
<dbReference type="FunFam" id="3.10.50.40:FF:000006">
    <property type="entry name" value="Peptidyl-prolyl cis-trans isomerase"/>
    <property type="match status" value="1"/>
</dbReference>
<dbReference type="Pfam" id="PF17800">
    <property type="entry name" value="NPL"/>
    <property type="match status" value="1"/>
</dbReference>
<evidence type="ECO:0000256" key="7">
    <source>
        <dbReference type="SAM" id="MobiDB-lite"/>
    </source>
</evidence>
<dbReference type="GO" id="GO:0005730">
    <property type="term" value="C:nucleolus"/>
    <property type="evidence" value="ECO:0007669"/>
    <property type="project" value="TreeGrafter"/>
</dbReference>
<evidence type="ECO:0000256" key="4">
    <source>
        <dbReference type="ARBA" id="ARBA00023110"/>
    </source>
</evidence>
<evidence type="ECO:0000256" key="2">
    <source>
        <dbReference type="ARBA" id="ARBA00007838"/>
    </source>
</evidence>
<dbReference type="GO" id="GO:0000785">
    <property type="term" value="C:chromatin"/>
    <property type="evidence" value="ECO:0007669"/>
    <property type="project" value="TreeGrafter"/>
</dbReference>
<evidence type="ECO:0000256" key="5">
    <source>
        <dbReference type="ARBA" id="ARBA00023235"/>
    </source>
</evidence>
<dbReference type="PANTHER" id="PTHR43811">
    <property type="entry name" value="FKBP-TYPE PEPTIDYL-PROLYL CIS-TRANS ISOMERASE FKPA"/>
    <property type="match status" value="1"/>
</dbReference>
<evidence type="ECO:0000256" key="3">
    <source>
        <dbReference type="ARBA" id="ARBA00013194"/>
    </source>
</evidence>